<evidence type="ECO:0000256" key="1">
    <source>
        <dbReference type="SAM" id="MobiDB-lite"/>
    </source>
</evidence>
<reference evidence="3 4" key="1">
    <citation type="journal article" date="2017" name="BMC Genomics">
        <title>Comparative genomic and phylogenomic analyses of the Bifidobacteriaceae family.</title>
        <authorList>
            <person name="Lugli G.A."/>
            <person name="Milani C."/>
            <person name="Turroni F."/>
            <person name="Duranti S."/>
            <person name="Mancabelli L."/>
            <person name="Mangifesta M."/>
            <person name="Ferrario C."/>
            <person name="Modesto M."/>
            <person name="Mattarelli P."/>
            <person name="Jiri K."/>
            <person name="van Sinderen D."/>
            <person name="Ventura M."/>
        </authorList>
    </citation>
    <scope>NUCLEOTIDE SEQUENCE [LARGE SCALE GENOMIC DNA]</scope>
    <source>
        <strain evidence="3 4">DSM 100196</strain>
    </source>
</reference>
<comment type="caution">
    <text evidence="3">The sequence shown here is derived from an EMBL/GenBank/DDBJ whole genome shotgun (WGS) entry which is preliminary data.</text>
</comment>
<keyword evidence="2" id="KW-1133">Transmembrane helix</keyword>
<feature type="transmembrane region" description="Helical" evidence="2">
    <location>
        <begin position="67"/>
        <end position="87"/>
    </location>
</feature>
<protein>
    <submittedName>
        <fullName evidence="3">Uncharacterized protein</fullName>
    </submittedName>
</protein>
<dbReference type="Proteomes" id="UP000216871">
    <property type="component" value="Unassembled WGS sequence"/>
</dbReference>
<organism evidence="3 4">
    <name type="scientific">Bifidobacterium myosotis</name>
    <dbReference type="NCBI Taxonomy" id="1630166"/>
    <lineage>
        <taxon>Bacteria</taxon>
        <taxon>Bacillati</taxon>
        <taxon>Actinomycetota</taxon>
        <taxon>Actinomycetes</taxon>
        <taxon>Bifidobacteriales</taxon>
        <taxon>Bifidobacteriaceae</taxon>
        <taxon>Bifidobacterium</taxon>
    </lineage>
</organism>
<accession>A0A261FG42</accession>
<name>A0A261FG42_9BIFI</name>
<gene>
    <name evidence="3" type="ORF">BMYO_1754</name>
</gene>
<keyword evidence="4" id="KW-1185">Reference proteome</keyword>
<keyword evidence="2" id="KW-0472">Membrane</keyword>
<evidence type="ECO:0000313" key="3">
    <source>
        <dbReference type="EMBL" id="OZG58038.1"/>
    </source>
</evidence>
<feature type="compositionally biased region" description="Low complexity" evidence="1">
    <location>
        <begin position="1"/>
        <end position="18"/>
    </location>
</feature>
<keyword evidence="2" id="KW-0812">Transmembrane</keyword>
<dbReference type="EMBL" id="MWWW01000023">
    <property type="protein sequence ID" value="OZG58038.1"/>
    <property type="molecule type" value="Genomic_DNA"/>
</dbReference>
<sequence>MSDTNETNETDTFTFNEDGANDVTAEDQPSATEEVCAKAAHCPLKHHPGLCGKGGKCPVKNLSKEDVIAGAVTLAAMAALTVATYYLQFAITKAAVKSALKETRLR</sequence>
<dbReference type="RefSeq" id="WP_094668173.1">
    <property type="nucleotide sequence ID" value="NZ_MWWW01000023.1"/>
</dbReference>
<evidence type="ECO:0000256" key="2">
    <source>
        <dbReference type="SAM" id="Phobius"/>
    </source>
</evidence>
<evidence type="ECO:0000313" key="4">
    <source>
        <dbReference type="Proteomes" id="UP000216871"/>
    </source>
</evidence>
<proteinExistence type="predicted"/>
<dbReference type="AlphaFoldDB" id="A0A261FG42"/>
<dbReference type="OrthoDB" id="3240274at2"/>
<feature type="region of interest" description="Disordered" evidence="1">
    <location>
        <begin position="1"/>
        <end position="28"/>
    </location>
</feature>